<proteinExistence type="predicted"/>
<dbReference type="GO" id="GO:0005737">
    <property type="term" value="C:cytoplasm"/>
    <property type="evidence" value="ECO:0007669"/>
    <property type="project" value="InterPro"/>
</dbReference>
<dbReference type="InterPro" id="IPR004449">
    <property type="entry name" value="SixA"/>
</dbReference>
<name>A0A1F4RIQ4_UNCSA</name>
<dbReference type="SUPFAM" id="SSF53254">
    <property type="entry name" value="Phosphoglycerate mutase-like"/>
    <property type="match status" value="1"/>
</dbReference>
<comment type="caution">
    <text evidence="1">The sequence shown here is derived from an EMBL/GenBank/DDBJ whole genome shotgun (WGS) entry which is preliminary data.</text>
</comment>
<dbReference type="InterPro" id="IPR013078">
    <property type="entry name" value="His_Pase_superF_clade-1"/>
</dbReference>
<dbReference type="Pfam" id="PF00300">
    <property type="entry name" value="His_Phos_1"/>
    <property type="match status" value="1"/>
</dbReference>
<evidence type="ECO:0000313" key="1">
    <source>
        <dbReference type="EMBL" id="OGC08067.1"/>
    </source>
</evidence>
<dbReference type="STRING" id="1802568.A3F86_01655"/>
<evidence type="ECO:0000313" key="2">
    <source>
        <dbReference type="Proteomes" id="UP000179095"/>
    </source>
</evidence>
<accession>A0A1F4RIQ4</accession>
<dbReference type="GO" id="GO:0101006">
    <property type="term" value="F:protein histidine phosphatase activity"/>
    <property type="evidence" value="ECO:0007669"/>
    <property type="project" value="InterPro"/>
</dbReference>
<protein>
    <submittedName>
        <fullName evidence="1">Phosphohistidine phosphatase SixA</fullName>
    </submittedName>
</protein>
<dbReference type="NCBIfam" id="TIGR00249">
    <property type="entry name" value="sixA"/>
    <property type="match status" value="1"/>
</dbReference>
<dbReference type="AlphaFoldDB" id="A0A1F4RIQ4"/>
<sequence>MYLYLIRHGEAVTESVGSEQPLSEKGMLDVSEIAAFMSCANIKVDEIWHSTKLRAKTTAKVIAEAIEHKNLVEREGLGPNDPIANIAEETDILHENTIIVGHLPFLDLLASQLLVNNQALRVVNFKTGGVLCLEKWQEGWHIAWMMNPDLLTRCIKPKNR</sequence>
<reference evidence="1 2" key="1">
    <citation type="journal article" date="2016" name="Nat. Commun.">
        <title>Thousands of microbial genomes shed light on interconnected biogeochemical processes in an aquifer system.</title>
        <authorList>
            <person name="Anantharaman K."/>
            <person name="Brown C.T."/>
            <person name="Hug L.A."/>
            <person name="Sharon I."/>
            <person name="Castelle C.J."/>
            <person name="Probst A.J."/>
            <person name="Thomas B.C."/>
            <person name="Singh A."/>
            <person name="Wilkins M.J."/>
            <person name="Karaoz U."/>
            <person name="Brodie E.L."/>
            <person name="Williams K.H."/>
            <person name="Hubbard S.S."/>
            <person name="Banfield J.F."/>
        </authorList>
    </citation>
    <scope>NUCLEOTIDE SEQUENCE [LARGE SCALE GENOMIC DNA]</scope>
</reference>
<dbReference type="InterPro" id="IPR029033">
    <property type="entry name" value="His_PPase_superfam"/>
</dbReference>
<gene>
    <name evidence="1" type="ORF">A3F86_01655</name>
</gene>
<dbReference type="CDD" id="cd07067">
    <property type="entry name" value="HP_PGM_like"/>
    <property type="match status" value="1"/>
</dbReference>
<dbReference type="Proteomes" id="UP000179095">
    <property type="component" value="Unassembled WGS sequence"/>
</dbReference>
<dbReference type="Gene3D" id="3.40.50.1240">
    <property type="entry name" value="Phosphoglycerate mutase-like"/>
    <property type="match status" value="1"/>
</dbReference>
<dbReference type="EMBL" id="METQ01000063">
    <property type="protein sequence ID" value="OGC08067.1"/>
    <property type="molecule type" value="Genomic_DNA"/>
</dbReference>
<organism evidence="1 2">
    <name type="scientific">candidate division WOR-1 bacterium RIFCSPLOWO2_12_FULL_45_9</name>
    <dbReference type="NCBI Taxonomy" id="1802568"/>
    <lineage>
        <taxon>Bacteria</taxon>
        <taxon>Bacillati</taxon>
        <taxon>Saganbacteria</taxon>
    </lineage>
</organism>